<dbReference type="CDD" id="cd00090">
    <property type="entry name" value="HTH_ARSR"/>
    <property type="match status" value="1"/>
</dbReference>
<dbReference type="GO" id="GO:0043565">
    <property type="term" value="F:sequence-specific DNA binding"/>
    <property type="evidence" value="ECO:0007669"/>
    <property type="project" value="InterPro"/>
</dbReference>
<dbReference type="Pfam" id="PF01037">
    <property type="entry name" value="AsnC_trans_reg"/>
    <property type="match status" value="1"/>
</dbReference>
<keyword evidence="3" id="KW-0804">Transcription</keyword>
<dbReference type="SUPFAM" id="SSF54909">
    <property type="entry name" value="Dimeric alpha+beta barrel"/>
    <property type="match status" value="1"/>
</dbReference>
<sequence>MDTVDRKILAELQQDGRLTVTDLAARVNLSISPCHRRLRDLERDGAIRGYRAVVDPAAVGLHFEALVFATVHWENESTVADFERAVAAIPNVLQAQRLFGEPDYLLRIATTDLAAYQQLYDEKLVKLPGVRRMNSTVVMKHVVDDRPLP</sequence>
<dbReference type="InterPro" id="IPR036388">
    <property type="entry name" value="WH-like_DNA-bd_sf"/>
</dbReference>
<keyword evidence="6" id="KW-1185">Reference proteome</keyword>
<dbReference type="InterPro" id="IPR011008">
    <property type="entry name" value="Dimeric_a/b-barrel"/>
</dbReference>
<dbReference type="Pfam" id="PF13412">
    <property type="entry name" value="HTH_24"/>
    <property type="match status" value="1"/>
</dbReference>
<reference evidence="5 6" key="1">
    <citation type="submission" date="2015-02" db="EMBL/GenBank/DDBJ databases">
        <authorList>
            <person name="Ju K.-S."/>
            <person name="Doroghazi J.R."/>
            <person name="Metcalf W."/>
        </authorList>
    </citation>
    <scope>NUCLEOTIDE SEQUENCE [LARGE SCALE GENOMIC DNA]</scope>
    <source>
        <strain evidence="5 6">NRRL B-16140</strain>
    </source>
</reference>
<feature type="domain" description="HTH asnC-type" evidence="4">
    <location>
        <begin position="1"/>
        <end position="62"/>
    </location>
</feature>
<gene>
    <name evidence="5" type="ORF">UK23_40910</name>
</gene>
<dbReference type="GO" id="GO:0043200">
    <property type="term" value="P:response to amino acid"/>
    <property type="evidence" value="ECO:0007669"/>
    <property type="project" value="TreeGrafter"/>
</dbReference>
<dbReference type="InterPro" id="IPR011991">
    <property type="entry name" value="ArsR-like_HTH"/>
</dbReference>
<name>A0A0F0GEB8_LENAE</name>
<proteinExistence type="predicted"/>
<accession>A0A0F0GEB8</accession>
<dbReference type="EMBL" id="JYJG01000408">
    <property type="protein sequence ID" value="KJK38930.1"/>
    <property type="molecule type" value="Genomic_DNA"/>
</dbReference>
<dbReference type="Gene3D" id="3.30.70.920">
    <property type="match status" value="1"/>
</dbReference>
<dbReference type="InterPro" id="IPR019887">
    <property type="entry name" value="Tscrpt_reg_AsnC/Lrp_C"/>
</dbReference>
<dbReference type="GO" id="GO:0005829">
    <property type="term" value="C:cytosol"/>
    <property type="evidence" value="ECO:0007669"/>
    <property type="project" value="TreeGrafter"/>
</dbReference>
<keyword evidence="2" id="KW-0238">DNA-binding</keyword>
<dbReference type="InterPro" id="IPR019885">
    <property type="entry name" value="Tscrpt_reg_HTH_AsnC-type_CS"/>
</dbReference>
<dbReference type="InterPro" id="IPR036390">
    <property type="entry name" value="WH_DNA-bd_sf"/>
</dbReference>
<dbReference type="InterPro" id="IPR019888">
    <property type="entry name" value="Tscrpt_reg_AsnC-like"/>
</dbReference>
<dbReference type="SMART" id="SM00344">
    <property type="entry name" value="HTH_ASNC"/>
    <property type="match status" value="1"/>
</dbReference>
<protein>
    <submittedName>
        <fullName evidence="5">AsnC family transcriptional regulator</fullName>
    </submittedName>
</protein>
<evidence type="ECO:0000259" key="4">
    <source>
        <dbReference type="PROSITE" id="PS50956"/>
    </source>
</evidence>
<comment type="caution">
    <text evidence="5">The sequence shown here is derived from an EMBL/GenBank/DDBJ whole genome shotgun (WGS) entry which is preliminary data.</text>
</comment>
<evidence type="ECO:0000256" key="2">
    <source>
        <dbReference type="ARBA" id="ARBA00023125"/>
    </source>
</evidence>
<dbReference type="RefSeq" id="WP_045317183.1">
    <property type="nucleotide sequence ID" value="NZ_JYJG01000408.1"/>
</dbReference>
<dbReference type="PROSITE" id="PS50956">
    <property type="entry name" value="HTH_ASNC_2"/>
    <property type="match status" value="1"/>
</dbReference>
<dbReference type="PATRIC" id="fig|68170.10.peg.1106"/>
<dbReference type="PANTHER" id="PTHR30154">
    <property type="entry name" value="LEUCINE-RESPONSIVE REGULATORY PROTEIN"/>
    <property type="match status" value="1"/>
</dbReference>
<dbReference type="Gene3D" id="1.10.10.10">
    <property type="entry name" value="Winged helix-like DNA-binding domain superfamily/Winged helix DNA-binding domain"/>
    <property type="match status" value="1"/>
</dbReference>
<organism evidence="5 6">
    <name type="scientific">Lentzea aerocolonigenes</name>
    <name type="common">Lechevalieria aerocolonigenes</name>
    <name type="synonym">Saccharothrix aerocolonigenes</name>
    <dbReference type="NCBI Taxonomy" id="68170"/>
    <lineage>
        <taxon>Bacteria</taxon>
        <taxon>Bacillati</taxon>
        <taxon>Actinomycetota</taxon>
        <taxon>Actinomycetes</taxon>
        <taxon>Pseudonocardiales</taxon>
        <taxon>Pseudonocardiaceae</taxon>
        <taxon>Lentzea</taxon>
    </lineage>
</organism>
<dbReference type="AlphaFoldDB" id="A0A0F0GEB8"/>
<dbReference type="Proteomes" id="UP000033393">
    <property type="component" value="Unassembled WGS sequence"/>
</dbReference>
<keyword evidence="1" id="KW-0805">Transcription regulation</keyword>
<dbReference type="InterPro" id="IPR000485">
    <property type="entry name" value="AsnC-type_HTH_dom"/>
</dbReference>
<evidence type="ECO:0000256" key="1">
    <source>
        <dbReference type="ARBA" id="ARBA00023015"/>
    </source>
</evidence>
<dbReference type="PROSITE" id="PS00519">
    <property type="entry name" value="HTH_ASNC_1"/>
    <property type="match status" value="1"/>
</dbReference>
<dbReference type="PANTHER" id="PTHR30154:SF34">
    <property type="entry name" value="TRANSCRIPTIONAL REGULATOR AZLB"/>
    <property type="match status" value="1"/>
</dbReference>
<dbReference type="FunFam" id="1.10.10.10:FF:000186">
    <property type="entry name" value="AsnC family transcriptional regulator"/>
    <property type="match status" value="1"/>
</dbReference>
<dbReference type="SUPFAM" id="SSF46785">
    <property type="entry name" value="Winged helix' DNA-binding domain"/>
    <property type="match status" value="1"/>
</dbReference>
<dbReference type="PRINTS" id="PR00033">
    <property type="entry name" value="HTHASNC"/>
</dbReference>
<dbReference type="OrthoDB" id="166264at2"/>
<evidence type="ECO:0000313" key="6">
    <source>
        <dbReference type="Proteomes" id="UP000033393"/>
    </source>
</evidence>
<evidence type="ECO:0000313" key="5">
    <source>
        <dbReference type="EMBL" id="KJK38930.1"/>
    </source>
</evidence>
<evidence type="ECO:0000256" key="3">
    <source>
        <dbReference type="ARBA" id="ARBA00023163"/>
    </source>
</evidence>